<evidence type="ECO:0000313" key="2">
    <source>
        <dbReference type="EMBL" id="SNR85400.1"/>
    </source>
</evidence>
<dbReference type="EMBL" id="FZNN01000037">
    <property type="protein sequence ID" value="SNR85400.1"/>
    <property type="molecule type" value="Genomic_DNA"/>
</dbReference>
<dbReference type="GO" id="GO:0016740">
    <property type="term" value="F:transferase activity"/>
    <property type="evidence" value="ECO:0007669"/>
    <property type="project" value="UniProtKB-KW"/>
</dbReference>
<proteinExistence type="predicted"/>
<keyword evidence="3" id="KW-1185">Reference proteome</keyword>
<organism evidence="2 3">
    <name type="scientific">Puniceibacterium sediminis</name>
    <dbReference type="NCBI Taxonomy" id="1608407"/>
    <lineage>
        <taxon>Bacteria</taxon>
        <taxon>Pseudomonadati</taxon>
        <taxon>Pseudomonadota</taxon>
        <taxon>Alphaproteobacteria</taxon>
        <taxon>Rhodobacterales</taxon>
        <taxon>Paracoccaceae</taxon>
        <taxon>Puniceibacterium</taxon>
    </lineage>
</organism>
<dbReference type="Pfam" id="PF04230">
    <property type="entry name" value="PS_pyruv_trans"/>
    <property type="match status" value="1"/>
</dbReference>
<evidence type="ECO:0000313" key="3">
    <source>
        <dbReference type="Proteomes" id="UP000198417"/>
    </source>
</evidence>
<dbReference type="OrthoDB" id="9799278at2"/>
<gene>
    <name evidence="2" type="ORF">SAMN06265370_1378</name>
</gene>
<accession>A0A238ZPZ2</accession>
<evidence type="ECO:0000259" key="1">
    <source>
        <dbReference type="Pfam" id="PF04230"/>
    </source>
</evidence>
<keyword evidence="2" id="KW-0808">Transferase</keyword>
<dbReference type="Proteomes" id="UP000198417">
    <property type="component" value="Unassembled WGS sequence"/>
</dbReference>
<name>A0A238ZPZ2_9RHOB</name>
<sequence length="365" mass="41333">MDMDNERTFMKIGIITFHNTPNFGATLQCYALSKYLGSLGHEVEVINYMPLRALWMYFRSQFMGKRRSARNVGKLLKFRRFVNDKLTLSGAPVFRPDKLQPLDDGRYDVVFTGSDEVWKVDSIRPLDGSFYFDFLSPEKTRLCAFAASASTVTDLRDHAEKTGPWLKRFHDIAVRDPHTGEAVTALTGSPPTIVCDPTFLWDFEAETHPKPYTGGDYLALYGWPNAQDSAEIRKFADRHGLKVVGVGARNKICDAEFVAIGPQEWLGLIRHSSVVVTDFFHGNIFALLFNRPLYAYVAPKKRMKLERIMKMVGLEHLLHDTPSEINRYALDDLRYPAGQLEGLAPLIDSSKAFLKRNAPSKGHPL</sequence>
<reference evidence="2 3" key="1">
    <citation type="submission" date="2017-06" db="EMBL/GenBank/DDBJ databases">
        <authorList>
            <person name="Kim H.J."/>
            <person name="Triplett B.A."/>
        </authorList>
    </citation>
    <scope>NUCLEOTIDE SEQUENCE [LARGE SCALE GENOMIC DNA]</scope>
    <source>
        <strain evidence="2 3">DSM 29052</strain>
    </source>
</reference>
<dbReference type="InterPro" id="IPR007345">
    <property type="entry name" value="Polysacch_pyruvyl_Trfase"/>
</dbReference>
<feature type="domain" description="Polysaccharide pyruvyl transferase" evidence="1">
    <location>
        <begin position="22"/>
        <end position="294"/>
    </location>
</feature>
<dbReference type="AlphaFoldDB" id="A0A238ZPZ2"/>
<protein>
    <submittedName>
        <fullName evidence="2">Polysaccharide pyruvyl transferase</fullName>
    </submittedName>
</protein>